<dbReference type="PROSITE" id="PS50192">
    <property type="entry name" value="T_SNARE"/>
    <property type="match status" value="1"/>
</dbReference>
<dbReference type="GO" id="GO:0016020">
    <property type="term" value="C:membrane"/>
    <property type="evidence" value="ECO:0007669"/>
    <property type="project" value="InterPro"/>
</dbReference>
<name>A0A7S0CB12_9STRA</name>
<keyword evidence="5 11" id="KW-1133">Transmembrane helix</keyword>
<evidence type="ECO:0000256" key="2">
    <source>
        <dbReference type="ARBA" id="ARBA00022448"/>
    </source>
</evidence>
<proteinExistence type="inferred from homology"/>
<evidence type="ECO:0000256" key="8">
    <source>
        <dbReference type="ARBA" id="ARBA00037801"/>
    </source>
</evidence>
<evidence type="ECO:0000256" key="5">
    <source>
        <dbReference type="ARBA" id="ARBA00022989"/>
    </source>
</evidence>
<evidence type="ECO:0000259" key="12">
    <source>
        <dbReference type="PROSITE" id="PS50192"/>
    </source>
</evidence>
<evidence type="ECO:0000256" key="10">
    <source>
        <dbReference type="SAM" id="MobiDB-lite"/>
    </source>
</evidence>
<gene>
    <name evidence="13" type="ORF">PINE0816_LOCUS14516</name>
</gene>
<keyword evidence="2" id="KW-0813">Transport</keyword>
<dbReference type="Gene3D" id="1.20.58.90">
    <property type="match status" value="1"/>
</dbReference>
<dbReference type="AlphaFoldDB" id="A0A7S0CB12"/>
<dbReference type="EMBL" id="HBEL01031076">
    <property type="protein sequence ID" value="CAD8418381.1"/>
    <property type="molecule type" value="Transcribed_RNA"/>
</dbReference>
<dbReference type="GO" id="GO:0015031">
    <property type="term" value="P:protein transport"/>
    <property type="evidence" value="ECO:0007669"/>
    <property type="project" value="UniProtKB-KW"/>
</dbReference>
<dbReference type="PANTHER" id="PTHR12791">
    <property type="entry name" value="GOLGI SNARE BET1-RELATED"/>
    <property type="match status" value="1"/>
</dbReference>
<reference evidence="13" key="1">
    <citation type="submission" date="2021-01" db="EMBL/GenBank/DDBJ databases">
        <authorList>
            <person name="Corre E."/>
            <person name="Pelletier E."/>
            <person name="Niang G."/>
            <person name="Scheremetjew M."/>
            <person name="Finn R."/>
            <person name="Kale V."/>
            <person name="Holt S."/>
            <person name="Cochrane G."/>
            <person name="Meng A."/>
            <person name="Brown T."/>
            <person name="Cohen L."/>
        </authorList>
    </citation>
    <scope>NUCLEOTIDE SEQUENCE</scope>
    <source>
        <strain evidence="13">CCAP1064/1</strain>
    </source>
</reference>
<evidence type="ECO:0000256" key="9">
    <source>
        <dbReference type="SAM" id="Coils"/>
    </source>
</evidence>
<dbReference type="Pfam" id="PF09177">
    <property type="entry name" value="STX6_10_61_N"/>
    <property type="match status" value="1"/>
</dbReference>
<dbReference type="SUPFAM" id="SSF47661">
    <property type="entry name" value="t-snare proteins"/>
    <property type="match status" value="1"/>
</dbReference>
<evidence type="ECO:0000256" key="4">
    <source>
        <dbReference type="ARBA" id="ARBA00022927"/>
    </source>
</evidence>
<dbReference type="InterPro" id="IPR000727">
    <property type="entry name" value="T_SNARE_dom"/>
</dbReference>
<dbReference type="GO" id="GO:0005794">
    <property type="term" value="C:Golgi apparatus"/>
    <property type="evidence" value="ECO:0007669"/>
    <property type="project" value="UniProtKB-SubCell"/>
</dbReference>
<keyword evidence="4" id="KW-0653">Protein transport</keyword>
<feature type="transmembrane region" description="Helical" evidence="11">
    <location>
        <begin position="270"/>
        <end position="288"/>
    </location>
</feature>
<feature type="coiled-coil region" evidence="9">
    <location>
        <begin position="93"/>
        <end position="159"/>
    </location>
</feature>
<feature type="region of interest" description="Disordered" evidence="10">
    <location>
        <begin position="1"/>
        <end position="45"/>
    </location>
</feature>
<evidence type="ECO:0000256" key="11">
    <source>
        <dbReference type="SAM" id="Phobius"/>
    </source>
</evidence>
<feature type="domain" description="T-SNARE coiled-coil homology" evidence="12">
    <location>
        <begin position="199"/>
        <end position="261"/>
    </location>
</feature>
<evidence type="ECO:0000256" key="1">
    <source>
        <dbReference type="ARBA" id="ARBA00009063"/>
    </source>
</evidence>
<dbReference type="GO" id="GO:0048193">
    <property type="term" value="P:Golgi vesicle transport"/>
    <property type="evidence" value="ECO:0007669"/>
    <property type="project" value="InterPro"/>
</dbReference>
<evidence type="ECO:0000256" key="6">
    <source>
        <dbReference type="ARBA" id="ARBA00023034"/>
    </source>
</evidence>
<accession>A0A7S0CB12</accession>
<dbReference type="CDD" id="cd15841">
    <property type="entry name" value="SNARE_Qc"/>
    <property type="match status" value="1"/>
</dbReference>
<keyword evidence="6" id="KW-0333">Golgi apparatus</keyword>
<evidence type="ECO:0000313" key="13">
    <source>
        <dbReference type="EMBL" id="CAD8418381.1"/>
    </source>
</evidence>
<dbReference type="Gene3D" id="1.20.5.110">
    <property type="match status" value="1"/>
</dbReference>
<keyword evidence="7 11" id="KW-0472">Membrane</keyword>
<feature type="compositionally biased region" description="Polar residues" evidence="10">
    <location>
        <begin position="26"/>
        <end position="45"/>
    </location>
</feature>
<evidence type="ECO:0000256" key="7">
    <source>
        <dbReference type="ARBA" id="ARBA00023136"/>
    </source>
</evidence>
<dbReference type="InterPro" id="IPR015260">
    <property type="entry name" value="Syntaxin-6/10/61_N"/>
</dbReference>
<keyword evidence="9" id="KW-0175">Coiled coil</keyword>
<dbReference type="FunFam" id="1.20.58.90:FF:000004">
    <property type="entry name" value="Syntaxin 10"/>
    <property type="match status" value="1"/>
</dbReference>
<feature type="coiled-coil region" evidence="9">
    <location>
        <begin position="230"/>
        <end position="257"/>
    </location>
</feature>
<comment type="similarity">
    <text evidence="1">Belongs to the syntaxin family.</text>
</comment>
<organism evidence="13">
    <name type="scientific">Proboscia inermis</name>
    <dbReference type="NCBI Taxonomy" id="420281"/>
    <lineage>
        <taxon>Eukaryota</taxon>
        <taxon>Sar</taxon>
        <taxon>Stramenopiles</taxon>
        <taxon>Ochrophyta</taxon>
        <taxon>Bacillariophyta</taxon>
        <taxon>Coscinodiscophyceae</taxon>
        <taxon>Rhizosoleniophycidae</taxon>
        <taxon>Rhizosoleniales</taxon>
        <taxon>Rhizosoleniaceae</taxon>
        <taxon>Proboscia</taxon>
    </lineage>
</organism>
<protein>
    <recommendedName>
        <fullName evidence="12">t-SNARE coiled-coil homology domain-containing protein</fullName>
    </recommendedName>
</protein>
<sequence>MHRTDSDNDRLRSRTTMEYAPLGDNNGENQLISSDAGNDLELNSNQGADDPFHVFRDDVTRKLNLVDESLNRYTRVVYETDTAVNTHELKDSKKQLKRHLKHAESTLKDLQSTVRAVERNPNQFHHISHEELRSRQIFVEDAKDRLANCKDKITSASVRKKIADDEKALSLRRMGDASNVSRNQREESDMLQNERAQSQVMLKQQDETLDVLGEAVQRVGDIADNIHDELQVQNRMLSDFEEDLDDAEEKLGMVMGKLAKLLKTKNKWQLGTILILSLIVIVLFFLVFS</sequence>
<evidence type="ECO:0000256" key="3">
    <source>
        <dbReference type="ARBA" id="ARBA00022692"/>
    </source>
</evidence>
<comment type="subcellular location">
    <subcellularLocation>
        <location evidence="8">Golgi apparatus</location>
        <location evidence="8">trans-Golgi network membrane</location>
        <topology evidence="8">Single-pass type IV membrane protein</topology>
    </subcellularLocation>
</comment>
<keyword evidence="3 11" id="KW-0812">Transmembrane</keyword>
<dbReference type="SMART" id="SM00397">
    <property type="entry name" value="t_SNARE"/>
    <property type="match status" value="1"/>
</dbReference>
<feature type="compositionally biased region" description="Basic and acidic residues" evidence="10">
    <location>
        <begin position="1"/>
        <end position="12"/>
    </location>
</feature>
<dbReference type="InterPro" id="IPR010989">
    <property type="entry name" value="SNARE"/>
</dbReference>
<dbReference type="SUPFAM" id="SSF58038">
    <property type="entry name" value="SNARE fusion complex"/>
    <property type="match status" value="1"/>
</dbReference>